<dbReference type="OrthoDB" id="4366662at2759"/>
<sequence>MKFTGFTSSLALAGIACSAALPALSGVDDVDSAVNGVEGTLTNGVVGPVLSTAGGLAGAIKREDLAALGSTVQTVPSIANGAVAIAGSGAGTAESLVSGAAGSVEGAVAPRGDLAGLGSTVQAVPGVANGAMKIAAGAVGTSEKVASNAVYTAEGLAAKAGSHGKRQLETLAGPVVGSTAAVVGSAVPAVVHQVESTVSGATKRQARGPADAVEQSVTGTLAALSSNPNGLFGALTDLKHAADLGEITSSQLAEVPFLHQVIILLDL</sequence>
<dbReference type="Proteomes" id="UP001152646">
    <property type="component" value="Unassembled WGS sequence"/>
</dbReference>
<evidence type="ECO:0000313" key="3">
    <source>
        <dbReference type="Proteomes" id="UP001152646"/>
    </source>
</evidence>
<feature type="chain" id="PRO_5040733643" evidence="1">
    <location>
        <begin position="21"/>
        <end position="267"/>
    </location>
</feature>
<feature type="signal peptide" evidence="1">
    <location>
        <begin position="1"/>
        <end position="20"/>
    </location>
</feature>
<accession>A0A9W4JJ50</accession>
<dbReference type="PROSITE" id="PS51257">
    <property type="entry name" value="PROKAR_LIPOPROTEIN"/>
    <property type="match status" value="1"/>
</dbReference>
<dbReference type="AlphaFoldDB" id="A0A9W4JJ50"/>
<proteinExistence type="predicted"/>
<protein>
    <submittedName>
        <fullName evidence="2">Uncharacterized protein</fullName>
    </submittedName>
</protein>
<reference evidence="2" key="1">
    <citation type="submission" date="2021-07" db="EMBL/GenBank/DDBJ databases">
        <authorList>
            <person name="Branca A.L. A."/>
        </authorList>
    </citation>
    <scope>NUCLEOTIDE SEQUENCE</scope>
</reference>
<organism evidence="2 3">
    <name type="scientific">Penicillium salamii</name>
    <dbReference type="NCBI Taxonomy" id="1612424"/>
    <lineage>
        <taxon>Eukaryota</taxon>
        <taxon>Fungi</taxon>
        <taxon>Dikarya</taxon>
        <taxon>Ascomycota</taxon>
        <taxon>Pezizomycotina</taxon>
        <taxon>Eurotiomycetes</taxon>
        <taxon>Eurotiomycetidae</taxon>
        <taxon>Eurotiales</taxon>
        <taxon>Aspergillaceae</taxon>
        <taxon>Penicillium</taxon>
    </lineage>
</organism>
<comment type="caution">
    <text evidence="2">The sequence shown here is derived from an EMBL/GenBank/DDBJ whole genome shotgun (WGS) entry which is preliminary data.</text>
</comment>
<name>A0A9W4JJ50_9EURO</name>
<gene>
    <name evidence="2" type="ORF">PSALAMII_LOCUS7376</name>
</gene>
<dbReference type="EMBL" id="CAJVPA010000197">
    <property type="protein sequence ID" value="CAG8393966.1"/>
    <property type="molecule type" value="Genomic_DNA"/>
</dbReference>
<evidence type="ECO:0000313" key="2">
    <source>
        <dbReference type="EMBL" id="CAG8393966.1"/>
    </source>
</evidence>
<keyword evidence="1" id="KW-0732">Signal</keyword>
<evidence type="ECO:0000256" key="1">
    <source>
        <dbReference type="SAM" id="SignalP"/>
    </source>
</evidence>